<keyword evidence="2" id="KW-1185">Reference proteome</keyword>
<reference evidence="1 2" key="1">
    <citation type="submission" date="2018-09" db="EMBL/GenBank/DDBJ databases">
        <title>The draft genome of Acinetobacter spp. strains.</title>
        <authorList>
            <person name="Qin J."/>
            <person name="Feng Y."/>
            <person name="Zong Z."/>
        </authorList>
    </citation>
    <scope>NUCLEOTIDE SEQUENCE [LARGE SCALE GENOMIC DNA]</scope>
    <source>
        <strain evidence="1 2">WCHAc060012</strain>
    </source>
</reference>
<evidence type="ECO:0000313" key="1">
    <source>
        <dbReference type="EMBL" id="RKG29685.1"/>
    </source>
</evidence>
<dbReference type="OrthoDB" id="6702281at2"/>
<comment type="caution">
    <text evidence="1">The sequence shown here is derived from an EMBL/GenBank/DDBJ whole genome shotgun (WGS) entry which is preliminary data.</text>
</comment>
<dbReference type="AlphaFoldDB" id="A0A3A8E4W1"/>
<evidence type="ECO:0000313" key="2">
    <source>
        <dbReference type="Proteomes" id="UP000282388"/>
    </source>
</evidence>
<accession>A0A3A8E4W1</accession>
<protein>
    <submittedName>
        <fullName evidence="1">Uncharacterized protein</fullName>
    </submittedName>
</protein>
<sequence>MIHQRPIFCHHFCFIPIRRTKFYALIKSGEIKQPIHQSEKDEFWHKSYVKNKVEEYKSQT</sequence>
<proteinExistence type="predicted"/>
<gene>
    <name evidence="1" type="ORF">D7V32_14005</name>
</gene>
<dbReference type="EMBL" id="RAXV01000035">
    <property type="protein sequence ID" value="RKG29685.1"/>
    <property type="molecule type" value="Genomic_DNA"/>
</dbReference>
<dbReference type="Proteomes" id="UP000282388">
    <property type="component" value="Unassembled WGS sequence"/>
</dbReference>
<name>A0A3A8E4W1_9GAMM</name>
<organism evidence="1 2">
    <name type="scientific">Acinetobacter tianfuensis</name>
    <dbReference type="NCBI Taxonomy" id="2419603"/>
    <lineage>
        <taxon>Bacteria</taxon>
        <taxon>Pseudomonadati</taxon>
        <taxon>Pseudomonadota</taxon>
        <taxon>Gammaproteobacteria</taxon>
        <taxon>Moraxellales</taxon>
        <taxon>Moraxellaceae</taxon>
        <taxon>Acinetobacter</taxon>
    </lineage>
</organism>